<dbReference type="AlphaFoldDB" id="D9W8V5"/>
<feature type="signal peptide" evidence="1">
    <location>
        <begin position="1"/>
        <end position="34"/>
    </location>
</feature>
<gene>
    <name evidence="2" type="ORF">SSOG_04507</name>
</gene>
<sequence length="103" mass="10595">MSEQEATMRRIGLVAASAMGAVALALSSAGSAAAAEGTLTVGLIPHTNPSGCYTTNIWPMLVVNNTNQAATVFGLPNCQGRQIDQVGPNQSRMFEFGASVSIP</sequence>
<dbReference type="RefSeq" id="WP_009716598.1">
    <property type="nucleotide sequence ID" value="NZ_GG657754.1"/>
</dbReference>
<feature type="chain" id="PRO_5003131055" description="Secreted protein" evidence="1">
    <location>
        <begin position="35"/>
        <end position="103"/>
    </location>
</feature>
<reference evidence="2 3" key="1">
    <citation type="submission" date="2009-02" db="EMBL/GenBank/DDBJ databases">
        <title>Annotation of Streptomyces hygroscopicus strain ATCC 53653.</title>
        <authorList>
            <consortium name="The Broad Institute Genome Sequencing Platform"/>
            <consortium name="Broad Institute Microbial Sequencing Center"/>
            <person name="Fischbach M."/>
            <person name="Godfrey P."/>
            <person name="Ward D."/>
            <person name="Young S."/>
            <person name="Zeng Q."/>
            <person name="Koehrsen M."/>
            <person name="Alvarado L."/>
            <person name="Berlin A.M."/>
            <person name="Bochicchio J."/>
            <person name="Borenstein D."/>
            <person name="Chapman S.B."/>
            <person name="Chen Z."/>
            <person name="Engels R."/>
            <person name="Freedman E."/>
            <person name="Gellesch M."/>
            <person name="Goldberg J."/>
            <person name="Griggs A."/>
            <person name="Gujja S."/>
            <person name="Heilman E.R."/>
            <person name="Heiman D.I."/>
            <person name="Hepburn T.A."/>
            <person name="Howarth C."/>
            <person name="Jen D."/>
            <person name="Larson L."/>
            <person name="Lewis B."/>
            <person name="Mehta T."/>
            <person name="Park D."/>
            <person name="Pearson M."/>
            <person name="Richards J."/>
            <person name="Roberts A."/>
            <person name="Saif S."/>
            <person name="Shea T.D."/>
            <person name="Shenoy N."/>
            <person name="Sisk P."/>
            <person name="Stolte C."/>
            <person name="Sykes S.N."/>
            <person name="Thomson T."/>
            <person name="Walk T."/>
            <person name="White J."/>
            <person name="Yandava C."/>
            <person name="Straight P."/>
            <person name="Clardy J."/>
            <person name="Hung D."/>
            <person name="Kolter R."/>
            <person name="Mekalanos J."/>
            <person name="Walker S."/>
            <person name="Walsh C.T."/>
            <person name="Wieland-Brown L.C."/>
            <person name="Haas B."/>
            <person name="Nusbaum C."/>
            <person name="Birren B."/>
        </authorList>
    </citation>
    <scope>NUCLEOTIDE SEQUENCE [LARGE SCALE GENOMIC DNA]</scope>
    <source>
        <strain evidence="2 3">ATCC 53653</strain>
    </source>
</reference>
<evidence type="ECO:0000313" key="3">
    <source>
        <dbReference type="Proteomes" id="UP000003963"/>
    </source>
</evidence>
<dbReference type="Proteomes" id="UP000003963">
    <property type="component" value="Unassembled WGS sequence"/>
</dbReference>
<accession>D9W8V5</accession>
<dbReference type="HOGENOM" id="CLU_2358509_0_0_11"/>
<evidence type="ECO:0000313" key="2">
    <source>
        <dbReference type="EMBL" id="EFL24793.1"/>
    </source>
</evidence>
<name>D9W8V5_9ACTN</name>
<dbReference type="PROSITE" id="PS51318">
    <property type="entry name" value="TAT"/>
    <property type="match status" value="1"/>
</dbReference>
<dbReference type="EMBL" id="GG657754">
    <property type="protein sequence ID" value="EFL24793.1"/>
    <property type="molecule type" value="Genomic_DNA"/>
</dbReference>
<proteinExistence type="predicted"/>
<evidence type="ECO:0000256" key="1">
    <source>
        <dbReference type="SAM" id="SignalP"/>
    </source>
</evidence>
<dbReference type="OrthoDB" id="4567904at2"/>
<evidence type="ECO:0008006" key="4">
    <source>
        <dbReference type="Google" id="ProtNLM"/>
    </source>
</evidence>
<keyword evidence="3" id="KW-1185">Reference proteome</keyword>
<keyword evidence="1" id="KW-0732">Signal</keyword>
<protein>
    <recommendedName>
        <fullName evidence="4">Secreted protein</fullName>
    </recommendedName>
</protein>
<dbReference type="InterPro" id="IPR006311">
    <property type="entry name" value="TAT_signal"/>
</dbReference>
<organism evidence="2 3">
    <name type="scientific">Streptomyces himastatinicus ATCC 53653</name>
    <dbReference type="NCBI Taxonomy" id="457427"/>
    <lineage>
        <taxon>Bacteria</taxon>
        <taxon>Bacillati</taxon>
        <taxon>Actinomycetota</taxon>
        <taxon>Actinomycetes</taxon>
        <taxon>Kitasatosporales</taxon>
        <taxon>Streptomycetaceae</taxon>
        <taxon>Streptomyces</taxon>
        <taxon>Streptomyces violaceusniger group</taxon>
    </lineage>
</organism>
<dbReference type="STRING" id="457427.SSOG_04507"/>